<protein>
    <submittedName>
        <fullName evidence="2">Uncharacterized protein</fullName>
    </submittedName>
</protein>
<accession>A0A1G2I222</accession>
<evidence type="ECO:0000256" key="1">
    <source>
        <dbReference type="SAM" id="MobiDB-lite"/>
    </source>
</evidence>
<reference evidence="2 3" key="1">
    <citation type="journal article" date="2016" name="Nat. Commun.">
        <title>Thousands of microbial genomes shed light on interconnected biogeochemical processes in an aquifer system.</title>
        <authorList>
            <person name="Anantharaman K."/>
            <person name="Brown C.T."/>
            <person name="Hug L.A."/>
            <person name="Sharon I."/>
            <person name="Castelle C.J."/>
            <person name="Probst A.J."/>
            <person name="Thomas B.C."/>
            <person name="Singh A."/>
            <person name="Wilkins M.J."/>
            <person name="Karaoz U."/>
            <person name="Brodie E.L."/>
            <person name="Williams K.H."/>
            <person name="Hubbard S.S."/>
            <person name="Banfield J.F."/>
        </authorList>
    </citation>
    <scope>NUCLEOTIDE SEQUENCE [LARGE SCALE GENOMIC DNA]</scope>
</reference>
<evidence type="ECO:0000313" key="3">
    <source>
        <dbReference type="Proteomes" id="UP000178820"/>
    </source>
</evidence>
<organism evidence="2 3">
    <name type="scientific">Candidatus Staskawiczbacteria bacterium RIFCSPHIGHO2_02_FULL_42_22</name>
    <dbReference type="NCBI Taxonomy" id="1802207"/>
    <lineage>
        <taxon>Bacteria</taxon>
        <taxon>Candidatus Staskawicziibacteriota</taxon>
    </lineage>
</organism>
<dbReference type="EMBL" id="MHOT01000018">
    <property type="protein sequence ID" value="OGZ68805.1"/>
    <property type="molecule type" value="Genomic_DNA"/>
</dbReference>
<feature type="region of interest" description="Disordered" evidence="1">
    <location>
        <begin position="792"/>
        <end position="828"/>
    </location>
</feature>
<evidence type="ECO:0000313" key="2">
    <source>
        <dbReference type="EMBL" id="OGZ68805.1"/>
    </source>
</evidence>
<gene>
    <name evidence="2" type="ORF">A3D44_02300</name>
</gene>
<name>A0A1G2I222_9BACT</name>
<proteinExistence type="predicted"/>
<dbReference type="AlphaFoldDB" id="A0A1G2I222"/>
<comment type="caution">
    <text evidence="2">The sequence shown here is derived from an EMBL/GenBank/DDBJ whole genome shotgun (WGS) entry which is preliminary data.</text>
</comment>
<feature type="compositionally biased region" description="Acidic residues" evidence="1">
    <location>
        <begin position="812"/>
        <end position="828"/>
    </location>
</feature>
<dbReference type="Proteomes" id="UP000178820">
    <property type="component" value="Unassembled WGS sequence"/>
</dbReference>
<sequence>MSITINPEDSNMRTWQEIQKGEGHQDPSHPEPEVQDQIAGEKQEVSTALVPIEKMLPGFRVSTNALVVHQQRKELYDNIVFGYCAAHRHLKELQVAVEKQQKISENQAQQAQIAGEEKPTTALVLLTKKRHEIALMHGQDALELVRNQLGLDTVRGELLEELRSKLSPERGLEMLSAWTKAILKKECATIREANELFPHLTLSELAFFPLLEQLPLSMMLFGTTFDAISLANQVGWEEEAHASMQRRIPQQVWATVQGLAYVLDTYIPENQDKGILECDPYSILGLTGVNKGVELVEFTVKIKRIVQQLVPLLMSNSRLYEKVWTNSPESLQVGFGRIARVALEKTCGEDGKDAASVSLSAAIDLLNAEQKVRFNNERQCLEQTIVRASVYDLARDVMLRVDEVVKLCGILNHVPLCLMQEQPFTGFIKPFGVCVNFIAPDGKIIETCPFSPVHGRDAVETLHAESQDSGRENRTIAFLFRELFMSVQGNVMDKGVEDVQNLSLLEATALQLWVERHVVLQPLPAWSLVQVHDWSKDLLSYTVTGKDVVTRLTSKIGVQEAQQIVMTLSIPDAKLLERVKRVVKVQNVHSLAAMTEGMAIEGTYEAGSGTITLMEFLEMLYGDVTPMKKAVRSFTLLHECGEAVWTMLQESDKEQWKKVSWPRTARKKVEKHFLTFYAHHKDEKEDFCDHFAAYILHGPEFRMATASARPLKRKYRLLRSIIATLTGVSSEFPCFIPWTIREIQGALEQEIEHMELKDAIELEEKKAADSYLDNQERIFEIRKSFEQLVAQDERKSNAQDAEDPDDRKAAEQEEEDEDEEYENPIQEEEGLIEVHEIRAKVTDVLESIMDPEELEFRSLRRKVVDCLLDGDWEGVEDALDFLDKEDKEETMDLLYEIDAGPQRPC</sequence>